<comment type="pathway">
    <text evidence="2 14">Porphyrin-containing compound metabolism; heme O biosynthesis; heme O from protoheme: step 1/1.</text>
</comment>
<comment type="catalytic activity">
    <reaction evidence="13 14">
        <text>heme b + (2E,6E)-farnesyl diphosphate + H2O = Fe(II)-heme o + diphosphate</text>
        <dbReference type="Rhea" id="RHEA:28070"/>
        <dbReference type="ChEBI" id="CHEBI:15377"/>
        <dbReference type="ChEBI" id="CHEBI:33019"/>
        <dbReference type="ChEBI" id="CHEBI:60344"/>
        <dbReference type="ChEBI" id="CHEBI:60530"/>
        <dbReference type="ChEBI" id="CHEBI:175763"/>
        <dbReference type="EC" id="2.5.1.141"/>
    </reaction>
</comment>
<dbReference type="HAMAP" id="MF_00154">
    <property type="entry name" value="CyoE_CtaB"/>
    <property type="match status" value="1"/>
</dbReference>
<dbReference type="Pfam" id="PF01040">
    <property type="entry name" value="UbiA"/>
    <property type="match status" value="1"/>
</dbReference>
<comment type="miscellaneous">
    <text evidence="14">Carbon 2 of the heme B porphyrin ring is defined according to the Fischer nomenclature.</text>
</comment>
<dbReference type="GO" id="GO:0048034">
    <property type="term" value="P:heme O biosynthetic process"/>
    <property type="evidence" value="ECO:0007669"/>
    <property type="project" value="UniProtKB-UniRule"/>
</dbReference>
<keyword evidence="9 14" id="KW-0472">Membrane</keyword>
<dbReference type="GO" id="GO:0005886">
    <property type="term" value="C:plasma membrane"/>
    <property type="evidence" value="ECO:0007669"/>
    <property type="project" value="UniProtKB-SubCell"/>
</dbReference>
<comment type="similarity">
    <text evidence="14">Belongs to the UbiA prenyltransferase family. Protoheme IX farnesyltransferase subfamily.</text>
</comment>
<dbReference type="NCBIfam" id="TIGR01473">
    <property type="entry name" value="cyoE_ctaB"/>
    <property type="match status" value="1"/>
</dbReference>
<dbReference type="STRING" id="1328313.DS2_16144"/>
<evidence type="ECO:0000256" key="7">
    <source>
        <dbReference type="ARBA" id="ARBA00022989"/>
    </source>
</evidence>
<evidence type="ECO:0000256" key="11">
    <source>
        <dbReference type="ARBA" id="ARBA00040810"/>
    </source>
</evidence>
<proteinExistence type="inferred from homology"/>
<comment type="caution">
    <text evidence="15">The sequence shown here is derived from an EMBL/GenBank/DDBJ whole genome shotgun (WGS) entry which is preliminary data.</text>
</comment>
<dbReference type="UniPathway" id="UPA00834">
    <property type="reaction ID" value="UER00712"/>
</dbReference>
<organism evidence="15 16">
    <name type="scientific">Catenovulum agarivorans DS-2</name>
    <dbReference type="NCBI Taxonomy" id="1328313"/>
    <lineage>
        <taxon>Bacteria</taxon>
        <taxon>Pseudomonadati</taxon>
        <taxon>Pseudomonadota</taxon>
        <taxon>Gammaproteobacteria</taxon>
        <taxon>Alteromonadales</taxon>
        <taxon>Alteromonadaceae</taxon>
        <taxon>Catenovulum</taxon>
    </lineage>
</organism>
<feature type="transmembrane region" description="Helical" evidence="14">
    <location>
        <begin position="248"/>
        <end position="266"/>
    </location>
</feature>
<name>W7Q7F0_9ALTE</name>
<protein>
    <recommendedName>
        <fullName evidence="11 14">Protoheme IX farnesyltransferase</fullName>
        <ecNumber evidence="3 14">2.5.1.141</ecNumber>
    </recommendedName>
    <alternativeName>
        <fullName evidence="12 14">Heme B farnesyltransferase</fullName>
    </alternativeName>
    <alternativeName>
        <fullName evidence="10 14">Heme O synthase</fullName>
    </alternativeName>
</protein>
<evidence type="ECO:0000256" key="1">
    <source>
        <dbReference type="ARBA" id="ARBA00004651"/>
    </source>
</evidence>
<evidence type="ECO:0000256" key="4">
    <source>
        <dbReference type="ARBA" id="ARBA00022475"/>
    </source>
</evidence>
<dbReference type="GO" id="GO:0008495">
    <property type="term" value="F:protoheme IX farnesyltransferase activity"/>
    <property type="evidence" value="ECO:0007669"/>
    <property type="project" value="UniProtKB-UniRule"/>
</dbReference>
<feature type="transmembrane region" description="Helical" evidence="14">
    <location>
        <begin position="53"/>
        <end position="77"/>
    </location>
</feature>
<dbReference type="PATRIC" id="fig|1328313.3.peg.3299"/>
<dbReference type="CDD" id="cd13957">
    <property type="entry name" value="PT_UbiA_Cox10"/>
    <property type="match status" value="1"/>
</dbReference>
<feature type="transmembrane region" description="Helical" evidence="14">
    <location>
        <begin position="31"/>
        <end position="47"/>
    </location>
</feature>
<sequence>MNDKVLLGTLAQARFCISHWRDFYELTKPKVVALILLTAVVGMLVASEQLPSLSVLLLSLIGIGLLSGSAAAINHVVDAKVDAVMARTHCRPIVRGRVSHLQAMLFAGLIGLVGFVVLYSGINPLTAYLTLASLVGYAVIYTLFLKRATPQNIVIGGLAGAMPPLLGWTSVTNSIAPDALLLVLIIFTWTPPHFWALAIHRKNDYAKANIPMLPVTHGVAFTKTMVLLYTLLLTAVCVLPWLAGTFSYVYLVVVTLLNLRFIQYAYKLKFHANDDTAFAMFKFSIWHLLWVFVAMLVDHFIF</sequence>
<dbReference type="PANTHER" id="PTHR43448">
    <property type="entry name" value="PROTOHEME IX FARNESYLTRANSFERASE, MITOCHONDRIAL"/>
    <property type="match status" value="1"/>
</dbReference>
<dbReference type="InterPro" id="IPR006369">
    <property type="entry name" value="Protohaem_IX_farnesylTrfase"/>
</dbReference>
<dbReference type="InterPro" id="IPR044878">
    <property type="entry name" value="UbiA_sf"/>
</dbReference>
<feature type="transmembrane region" description="Helical" evidence="14">
    <location>
        <begin position="152"/>
        <end position="168"/>
    </location>
</feature>
<evidence type="ECO:0000256" key="14">
    <source>
        <dbReference type="HAMAP-Rule" id="MF_00154"/>
    </source>
</evidence>
<comment type="subcellular location">
    <subcellularLocation>
        <location evidence="1 14">Cell membrane</location>
        <topology evidence="1 14">Multi-pass membrane protein</topology>
    </subcellularLocation>
</comment>
<comment type="function">
    <text evidence="14">Converts heme B (protoheme IX) to heme O by substitution of the vinyl group on carbon 2 of heme B porphyrin ring with a hydroxyethyl farnesyl side group.</text>
</comment>
<evidence type="ECO:0000256" key="3">
    <source>
        <dbReference type="ARBA" id="ARBA00012292"/>
    </source>
</evidence>
<dbReference type="AlphaFoldDB" id="W7Q7F0"/>
<gene>
    <name evidence="14" type="primary">cyoE</name>
    <name evidence="15" type="ORF">DS2_16144</name>
</gene>
<evidence type="ECO:0000256" key="9">
    <source>
        <dbReference type="ARBA" id="ARBA00023136"/>
    </source>
</evidence>
<dbReference type="OrthoDB" id="9814417at2"/>
<feature type="transmembrane region" description="Helical" evidence="14">
    <location>
        <begin position="180"/>
        <end position="199"/>
    </location>
</feature>
<keyword evidence="5 14" id="KW-0808">Transferase</keyword>
<keyword evidence="6 14" id="KW-0812">Transmembrane</keyword>
<dbReference type="Gene3D" id="1.10.357.140">
    <property type="entry name" value="UbiA prenyltransferase"/>
    <property type="match status" value="1"/>
</dbReference>
<evidence type="ECO:0000256" key="8">
    <source>
        <dbReference type="ARBA" id="ARBA00023133"/>
    </source>
</evidence>
<keyword evidence="16" id="KW-1185">Reference proteome</keyword>
<feature type="transmembrane region" description="Helical" evidence="14">
    <location>
        <begin position="220"/>
        <end position="242"/>
    </location>
</feature>
<reference evidence="15 16" key="1">
    <citation type="journal article" date="2014" name="Genome Announc.">
        <title>Draft Genome Sequence of the Agar-Degrading Bacterium Catenovulum sp. Strain DS-2, Isolated from Intestines of Haliotis diversicolor.</title>
        <authorList>
            <person name="Shan D."/>
            <person name="Li X."/>
            <person name="Gu Z."/>
            <person name="Wei G."/>
            <person name="Gao Z."/>
            <person name="Shao Z."/>
        </authorList>
    </citation>
    <scope>NUCLEOTIDE SEQUENCE [LARGE SCALE GENOMIC DNA]</scope>
    <source>
        <strain evidence="15 16">DS-2</strain>
    </source>
</reference>
<keyword evidence="7 14" id="KW-1133">Transmembrane helix</keyword>
<dbReference type="EC" id="2.5.1.141" evidence="3 14"/>
<accession>W7Q7F0</accession>
<feature type="transmembrane region" description="Helical" evidence="14">
    <location>
        <begin position="278"/>
        <end position="297"/>
    </location>
</feature>
<dbReference type="Proteomes" id="UP000019276">
    <property type="component" value="Unassembled WGS sequence"/>
</dbReference>
<evidence type="ECO:0000256" key="13">
    <source>
        <dbReference type="ARBA" id="ARBA00047690"/>
    </source>
</evidence>
<evidence type="ECO:0000256" key="2">
    <source>
        <dbReference type="ARBA" id="ARBA00004919"/>
    </source>
</evidence>
<evidence type="ECO:0000256" key="5">
    <source>
        <dbReference type="ARBA" id="ARBA00022679"/>
    </source>
</evidence>
<evidence type="ECO:0000313" key="15">
    <source>
        <dbReference type="EMBL" id="EWH08699.1"/>
    </source>
</evidence>
<keyword evidence="8 14" id="KW-0350">Heme biosynthesis</keyword>
<dbReference type="RefSeq" id="WP_051479949.1">
    <property type="nucleotide sequence ID" value="NZ_ARZY01000039.1"/>
</dbReference>
<evidence type="ECO:0000256" key="10">
    <source>
        <dbReference type="ARBA" id="ARBA00030253"/>
    </source>
</evidence>
<dbReference type="EMBL" id="ARZY01000039">
    <property type="protein sequence ID" value="EWH08699.1"/>
    <property type="molecule type" value="Genomic_DNA"/>
</dbReference>
<evidence type="ECO:0000256" key="12">
    <source>
        <dbReference type="ARBA" id="ARBA00042475"/>
    </source>
</evidence>
<dbReference type="InterPro" id="IPR000537">
    <property type="entry name" value="UbiA_prenyltransferase"/>
</dbReference>
<dbReference type="NCBIfam" id="NF003349">
    <property type="entry name" value="PRK04375.1-2"/>
    <property type="match status" value="1"/>
</dbReference>
<dbReference type="eggNOG" id="COG0109">
    <property type="taxonomic scope" value="Bacteria"/>
</dbReference>
<feature type="transmembrane region" description="Helical" evidence="14">
    <location>
        <begin position="125"/>
        <end position="145"/>
    </location>
</feature>
<keyword evidence="4 14" id="KW-1003">Cell membrane</keyword>
<evidence type="ECO:0000256" key="6">
    <source>
        <dbReference type="ARBA" id="ARBA00022692"/>
    </source>
</evidence>
<feature type="transmembrane region" description="Helical" evidence="14">
    <location>
        <begin position="98"/>
        <end position="119"/>
    </location>
</feature>
<evidence type="ECO:0000313" key="16">
    <source>
        <dbReference type="Proteomes" id="UP000019276"/>
    </source>
</evidence>
<dbReference type="PANTHER" id="PTHR43448:SF7">
    <property type="entry name" value="4-HYDROXYBENZOATE SOLANESYLTRANSFERASE"/>
    <property type="match status" value="1"/>
</dbReference>